<dbReference type="Proteomes" id="UP001177023">
    <property type="component" value="Unassembled WGS sequence"/>
</dbReference>
<feature type="compositionally biased region" description="Acidic residues" evidence="1">
    <location>
        <begin position="183"/>
        <end position="192"/>
    </location>
</feature>
<evidence type="ECO:0000256" key="1">
    <source>
        <dbReference type="SAM" id="MobiDB-lite"/>
    </source>
</evidence>
<evidence type="ECO:0000313" key="3">
    <source>
        <dbReference type="Proteomes" id="UP001177023"/>
    </source>
</evidence>
<dbReference type="EMBL" id="CATQJA010002664">
    <property type="protein sequence ID" value="CAJ0582543.1"/>
    <property type="molecule type" value="Genomic_DNA"/>
</dbReference>
<organism evidence="2 3">
    <name type="scientific">Mesorhabditis spiculigera</name>
    <dbReference type="NCBI Taxonomy" id="96644"/>
    <lineage>
        <taxon>Eukaryota</taxon>
        <taxon>Metazoa</taxon>
        <taxon>Ecdysozoa</taxon>
        <taxon>Nematoda</taxon>
        <taxon>Chromadorea</taxon>
        <taxon>Rhabditida</taxon>
        <taxon>Rhabditina</taxon>
        <taxon>Rhabditomorpha</taxon>
        <taxon>Rhabditoidea</taxon>
        <taxon>Rhabditidae</taxon>
        <taxon>Mesorhabditinae</taxon>
        <taxon>Mesorhabditis</taxon>
    </lineage>
</organism>
<protein>
    <submittedName>
        <fullName evidence="2">Uncharacterized protein</fullName>
    </submittedName>
</protein>
<feature type="compositionally biased region" description="Basic and acidic residues" evidence="1">
    <location>
        <begin position="139"/>
        <end position="157"/>
    </location>
</feature>
<keyword evidence="3" id="KW-1185">Reference proteome</keyword>
<name>A0AA36G7F9_9BILA</name>
<gene>
    <name evidence="2" type="ORF">MSPICULIGERA_LOCUS20673</name>
</gene>
<dbReference type="AlphaFoldDB" id="A0AA36G7F9"/>
<feature type="compositionally biased region" description="Basic residues" evidence="1">
    <location>
        <begin position="98"/>
        <end position="107"/>
    </location>
</feature>
<feature type="region of interest" description="Disordered" evidence="1">
    <location>
        <begin position="50"/>
        <end position="198"/>
    </location>
</feature>
<reference evidence="2" key="1">
    <citation type="submission" date="2023-06" db="EMBL/GenBank/DDBJ databases">
        <authorList>
            <person name="Delattre M."/>
        </authorList>
    </citation>
    <scope>NUCLEOTIDE SEQUENCE</scope>
    <source>
        <strain evidence="2">AF72</strain>
    </source>
</reference>
<feature type="non-terminal residue" evidence="2">
    <location>
        <position position="198"/>
    </location>
</feature>
<evidence type="ECO:0000313" key="2">
    <source>
        <dbReference type="EMBL" id="CAJ0582543.1"/>
    </source>
</evidence>
<feature type="compositionally biased region" description="Low complexity" evidence="1">
    <location>
        <begin position="63"/>
        <end position="84"/>
    </location>
</feature>
<sequence>MALNEKLKEIGSSIYLVYRRGTTATARDFEMRDLIANWIEEKKREDAVADVHDAADVPPAAPLQPRRSARLAALQAPAAALSPKRSPKLKKKADARPLRRRKSVLRMKKNEQNPAADEDVEQKNDDDQNNALLPHHHHEQVVDKQADDDIHDAHEGQLDDDDANPPPAPGRLPPLNFGLHPIDEEEEDDDDLPGPSWM</sequence>
<comment type="caution">
    <text evidence="2">The sequence shown here is derived from an EMBL/GenBank/DDBJ whole genome shotgun (WGS) entry which is preliminary data.</text>
</comment>
<proteinExistence type="predicted"/>
<accession>A0AA36G7F9</accession>